<keyword evidence="3" id="KW-1185">Reference proteome</keyword>
<comment type="caution">
    <text evidence="2">The sequence shown here is derived from an EMBL/GenBank/DDBJ whole genome shotgun (WGS) entry which is preliminary data.</text>
</comment>
<gene>
    <name evidence="2" type="ORF">GCM10010387_15270</name>
</gene>
<feature type="region of interest" description="Disordered" evidence="1">
    <location>
        <begin position="67"/>
        <end position="151"/>
    </location>
</feature>
<accession>A0A918PUF2</accession>
<evidence type="ECO:0000313" key="2">
    <source>
        <dbReference type="EMBL" id="GGZ23121.1"/>
    </source>
</evidence>
<evidence type="ECO:0000313" key="3">
    <source>
        <dbReference type="Proteomes" id="UP000630936"/>
    </source>
</evidence>
<feature type="compositionally biased region" description="Low complexity" evidence="1">
    <location>
        <begin position="99"/>
        <end position="113"/>
    </location>
</feature>
<proteinExistence type="predicted"/>
<evidence type="ECO:0000256" key="1">
    <source>
        <dbReference type="SAM" id="MobiDB-lite"/>
    </source>
</evidence>
<reference evidence="2" key="1">
    <citation type="journal article" date="2014" name="Int. J. Syst. Evol. Microbiol.">
        <title>Complete genome sequence of Corynebacterium casei LMG S-19264T (=DSM 44701T), isolated from a smear-ripened cheese.</title>
        <authorList>
            <consortium name="US DOE Joint Genome Institute (JGI-PGF)"/>
            <person name="Walter F."/>
            <person name="Albersmeier A."/>
            <person name="Kalinowski J."/>
            <person name="Ruckert C."/>
        </authorList>
    </citation>
    <scope>NUCLEOTIDE SEQUENCE</scope>
    <source>
        <strain evidence="2">JCM 4988</strain>
    </source>
</reference>
<name>A0A918PUF2_9ACTN</name>
<feature type="compositionally biased region" description="Basic and acidic residues" evidence="1">
    <location>
        <begin position="87"/>
        <end position="97"/>
    </location>
</feature>
<sequence length="151" mass="16016">MVIPRPRAPQREGREGARQAICRALYRVRAIRCANWRTGYRLVASDPVWKGLDGSVSVAAPQVRALTCGDATGPSGSSPAPGTTIDTQRHPRERTGDHGTLLAGAGPAALRGGPPDPPVAHEGGAGRRVPHTGFTRNRDPRSQSGKILPRH</sequence>
<feature type="compositionally biased region" description="Polar residues" evidence="1">
    <location>
        <begin position="74"/>
        <end position="86"/>
    </location>
</feature>
<dbReference type="Proteomes" id="UP000630936">
    <property type="component" value="Unassembled WGS sequence"/>
</dbReference>
<organism evidence="2 3">
    <name type="scientific">Streptomyces inusitatus</name>
    <dbReference type="NCBI Taxonomy" id="68221"/>
    <lineage>
        <taxon>Bacteria</taxon>
        <taxon>Bacillati</taxon>
        <taxon>Actinomycetota</taxon>
        <taxon>Actinomycetes</taxon>
        <taxon>Kitasatosporales</taxon>
        <taxon>Streptomycetaceae</taxon>
        <taxon>Streptomyces</taxon>
    </lineage>
</organism>
<protein>
    <submittedName>
        <fullName evidence="2">Uncharacterized protein</fullName>
    </submittedName>
</protein>
<dbReference type="AlphaFoldDB" id="A0A918PUF2"/>
<reference evidence="2" key="2">
    <citation type="submission" date="2020-09" db="EMBL/GenBank/DDBJ databases">
        <authorList>
            <person name="Sun Q."/>
            <person name="Ohkuma M."/>
        </authorList>
    </citation>
    <scope>NUCLEOTIDE SEQUENCE</scope>
    <source>
        <strain evidence="2">JCM 4988</strain>
    </source>
</reference>
<dbReference type="EMBL" id="BMWG01000003">
    <property type="protein sequence ID" value="GGZ23121.1"/>
    <property type="molecule type" value="Genomic_DNA"/>
</dbReference>